<proteinExistence type="predicted"/>
<reference evidence="2" key="1">
    <citation type="submission" date="2021-10" db="EMBL/GenBank/DDBJ databases">
        <title>Tropical sea cucumber genome reveals ecological adaptation and Cuvierian tubules defense mechanism.</title>
        <authorList>
            <person name="Chen T."/>
        </authorList>
    </citation>
    <scope>NUCLEOTIDE SEQUENCE</scope>
    <source>
        <strain evidence="2">Nanhai2018</strain>
        <tissue evidence="2">Muscle</tissue>
    </source>
</reference>
<evidence type="ECO:0000313" key="3">
    <source>
        <dbReference type="Proteomes" id="UP001152320"/>
    </source>
</evidence>
<dbReference type="Pfam" id="PF17921">
    <property type="entry name" value="Integrase_H2C2"/>
    <property type="match status" value="1"/>
</dbReference>
<gene>
    <name evidence="2" type="ORF">HOLleu_07024</name>
</gene>
<feature type="domain" description="Integrase zinc-binding" evidence="1">
    <location>
        <begin position="2"/>
        <end position="30"/>
    </location>
</feature>
<evidence type="ECO:0000313" key="2">
    <source>
        <dbReference type="EMBL" id="KAJ8044308.1"/>
    </source>
</evidence>
<organism evidence="2 3">
    <name type="scientific">Holothuria leucospilota</name>
    <name type="common">Black long sea cucumber</name>
    <name type="synonym">Mertensiothuria leucospilota</name>
    <dbReference type="NCBI Taxonomy" id="206669"/>
    <lineage>
        <taxon>Eukaryota</taxon>
        <taxon>Metazoa</taxon>
        <taxon>Echinodermata</taxon>
        <taxon>Eleutherozoa</taxon>
        <taxon>Echinozoa</taxon>
        <taxon>Holothuroidea</taxon>
        <taxon>Aspidochirotacea</taxon>
        <taxon>Aspidochirotida</taxon>
        <taxon>Holothuriidae</taxon>
        <taxon>Holothuria</taxon>
    </lineage>
</organism>
<dbReference type="OrthoDB" id="10062030at2759"/>
<keyword evidence="3" id="KW-1185">Reference proteome</keyword>
<sequence>MVKDRFYWPDLSESVREYCVRCKRCCLRKTPLPRKAPLTSMSTSYPLELVCIDFLTLPRCYEGFENVLVINDHFTKLELQFQREIR</sequence>
<dbReference type="AlphaFoldDB" id="A0A9Q1HGP9"/>
<dbReference type="Proteomes" id="UP001152320">
    <property type="component" value="Chromosome 3"/>
</dbReference>
<dbReference type="PANTHER" id="PTHR47266">
    <property type="entry name" value="ENDONUCLEASE-RELATED"/>
    <property type="match status" value="1"/>
</dbReference>
<accession>A0A9Q1HGP9</accession>
<protein>
    <recommendedName>
        <fullName evidence="1">Integrase zinc-binding domain-containing protein</fullName>
    </recommendedName>
</protein>
<comment type="caution">
    <text evidence="2">The sequence shown here is derived from an EMBL/GenBank/DDBJ whole genome shotgun (WGS) entry which is preliminary data.</text>
</comment>
<name>A0A9Q1HGP9_HOLLE</name>
<dbReference type="InterPro" id="IPR041588">
    <property type="entry name" value="Integrase_H2C2"/>
</dbReference>
<dbReference type="EMBL" id="JAIZAY010000003">
    <property type="protein sequence ID" value="KAJ8044308.1"/>
    <property type="molecule type" value="Genomic_DNA"/>
</dbReference>
<dbReference type="InterPro" id="IPR052160">
    <property type="entry name" value="Gypsy_RT_Integrase-like"/>
</dbReference>
<evidence type="ECO:0000259" key="1">
    <source>
        <dbReference type="Pfam" id="PF17921"/>
    </source>
</evidence>